<dbReference type="AlphaFoldDB" id="A0A934MRY5"/>
<evidence type="ECO:0000313" key="2">
    <source>
        <dbReference type="EMBL" id="MBJ3785899.1"/>
    </source>
</evidence>
<protein>
    <submittedName>
        <fullName evidence="2">Uncharacterized protein</fullName>
    </submittedName>
</protein>
<keyword evidence="3" id="KW-1185">Reference proteome</keyword>
<dbReference type="RefSeq" id="WP_198877118.1">
    <property type="nucleotide sequence ID" value="NZ_JAEKMH010000003.1"/>
</dbReference>
<comment type="caution">
    <text evidence="2">The sequence shown here is derived from an EMBL/GenBank/DDBJ whole genome shotgun (WGS) entry which is preliminary data.</text>
</comment>
<proteinExistence type="predicted"/>
<reference evidence="2" key="1">
    <citation type="submission" date="2020-12" db="EMBL/GenBank/DDBJ databases">
        <title>Devosia sp. MSA67 isolated from Mo River.</title>
        <authorList>
            <person name="Ma F."/>
            <person name="Zi Z."/>
        </authorList>
    </citation>
    <scope>NUCLEOTIDE SEQUENCE</scope>
    <source>
        <strain evidence="2">MSA67</strain>
    </source>
</reference>
<evidence type="ECO:0000256" key="1">
    <source>
        <dbReference type="SAM" id="SignalP"/>
    </source>
</evidence>
<organism evidence="2 3">
    <name type="scientific">Devosia sediminis</name>
    <dbReference type="NCBI Taxonomy" id="2798801"/>
    <lineage>
        <taxon>Bacteria</taxon>
        <taxon>Pseudomonadati</taxon>
        <taxon>Pseudomonadota</taxon>
        <taxon>Alphaproteobacteria</taxon>
        <taxon>Hyphomicrobiales</taxon>
        <taxon>Devosiaceae</taxon>
        <taxon>Devosia</taxon>
    </lineage>
</organism>
<dbReference type="Proteomes" id="UP000602124">
    <property type="component" value="Unassembled WGS sequence"/>
</dbReference>
<feature type="signal peptide" evidence="1">
    <location>
        <begin position="1"/>
        <end position="21"/>
    </location>
</feature>
<gene>
    <name evidence="2" type="ORF">JEQ47_14325</name>
</gene>
<name>A0A934MRY5_9HYPH</name>
<feature type="chain" id="PRO_5037786599" evidence="1">
    <location>
        <begin position="22"/>
        <end position="219"/>
    </location>
</feature>
<accession>A0A934MRY5</accession>
<keyword evidence="1" id="KW-0732">Signal</keyword>
<evidence type="ECO:0000313" key="3">
    <source>
        <dbReference type="Proteomes" id="UP000602124"/>
    </source>
</evidence>
<sequence>MMKHVLAPLAALVALTAPASAQVNGALPFSIQDGKLVLEALNQTLTLPMPDWATGAETDAALSEVVSTRFVEESGQAHLEVYPRGEGEAFWTKIYGARLSNQPGMSLADFRSVVINVYAQSCDPQAIALFQFEEDQEDVLPPVGYVCGAYLDDFEAFAGQGEVMIMGFYKSDKGVAMVYQEWRGDAFDTEDPASWPVTPDEVEAYMARLKTDVTLLAAD</sequence>
<dbReference type="EMBL" id="JAEKMH010000003">
    <property type="protein sequence ID" value="MBJ3785899.1"/>
    <property type="molecule type" value="Genomic_DNA"/>
</dbReference>